<keyword evidence="2" id="KW-1185">Reference proteome</keyword>
<dbReference type="EMBL" id="JXTB01000206">
    <property type="protein sequence ID" value="PON53496.1"/>
    <property type="molecule type" value="Genomic_DNA"/>
</dbReference>
<comment type="caution">
    <text evidence="1">The sequence shown here is derived from an EMBL/GenBank/DDBJ whole genome shotgun (WGS) entry which is preliminary data.</text>
</comment>
<sequence length="107" mass="12339">MVLCYFLASDHSGCAFGVISSMLTIVSPIKDYGFLIYGYNATPRKPVWERRDFEIESFDRRGINTKDCYFPEQVLSVAHETIIYGAKDSQLYCCHLKDRLHHHICSV</sequence>
<reference evidence="2" key="1">
    <citation type="submission" date="2016-06" db="EMBL/GenBank/DDBJ databases">
        <title>Parallel loss of symbiosis genes in relatives of nitrogen-fixing non-legume Parasponia.</title>
        <authorList>
            <person name="Van Velzen R."/>
            <person name="Holmer R."/>
            <person name="Bu F."/>
            <person name="Rutten L."/>
            <person name="Van Zeijl A."/>
            <person name="Liu W."/>
            <person name="Santuari L."/>
            <person name="Cao Q."/>
            <person name="Sharma T."/>
            <person name="Shen D."/>
            <person name="Roswanjaya Y."/>
            <person name="Wardhani T."/>
            <person name="Kalhor M.S."/>
            <person name="Jansen J."/>
            <person name="Van den Hoogen J."/>
            <person name="Gungor B."/>
            <person name="Hartog M."/>
            <person name="Hontelez J."/>
            <person name="Verver J."/>
            <person name="Yang W.-C."/>
            <person name="Schijlen E."/>
            <person name="Repin R."/>
            <person name="Schilthuizen M."/>
            <person name="Schranz E."/>
            <person name="Heidstra R."/>
            <person name="Miyata K."/>
            <person name="Fedorova E."/>
            <person name="Kohlen W."/>
            <person name="Bisseling T."/>
            <person name="Smit S."/>
            <person name="Geurts R."/>
        </authorList>
    </citation>
    <scope>NUCLEOTIDE SEQUENCE [LARGE SCALE GENOMIC DNA]</scope>
    <source>
        <strain evidence="2">cv. WU1-14</strain>
    </source>
</reference>
<proteinExistence type="predicted"/>
<accession>A0A2P5BXI6</accession>
<dbReference type="Proteomes" id="UP000237105">
    <property type="component" value="Unassembled WGS sequence"/>
</dbReference>
<name>A0A2P5BXI6_PARAD</name>
<evidence type="ECO:0000313" key="2">
    <source>
        <dbReference type="Proteomes" id="UP000237105"/>
    </source>
</evidence>
<dbReference type="AlphaFoldDB" id="A0A2P5BXI6"/>
<evidence type="ECO:0000313" key="1">
    <source>
        <dbReference type="EMBL" id="PON53496.1"/>
    </source>
</evidence>
<gene>
    <name evidence="1" type="ORF">PanWU01x14_202160</name>
</gene>
<protein>
    <submittedName>
        <fullName evidence="1">Uncharacterized protein</fullName>
    </submittedName>
</protein>
<organism evidence="1 2">
    <name type="scientific">Parasponia andersonii</name>
    <name type="common">Sponia andersonii</name>
    <dbReference type="NCBI Taxonomy" id="3476"/>
    <lineage>
        <taxon>Eukaryota</taxon>
        <taxon>Viridiplantae</taxon>
        <taxon>Streptophyta</taxon>
        <taxon>Embryophyta</taxon>
        <taxon>Tracheophyta</taxon>
        <taxon>Spermatophyta</taxon>
        <taxon>Magnoliopsida</taxon>
        <taxon>eudicotyledons</taxon>
        <taxon>Gunneridae</taxon>
        <taxon>Pentapetalae</taxon>
        <taxon>rosids</taxon>
        <taxon>fabids</taxon>
        <taxon>Rosales</taxon>
        <taxon>Cannabaceae</taxon>
        <taxon>Parasponia</taxon>
    </lineage>
</organism>